<organism evidence="3 4">
    <name type="scientific">Ktedonospora formicarum</name>
    <dbReference type="NCBI Taxonomy" id="2778364"/>
    <lineage>
        <taxon>Bacteria</taxon>
        <taxon>Bacillati</taxon>
        <taxon>Chloroflexota</taxon>
        <taxon>Ktedonobacteria</taxon>
        <taxon>Ktedonobacterales</taxon>
        <taxon>Ktedonobacteraceae</taxon>
        <taxon>Ktedonospora</taxon>
    </lineage>
</organism>
<name>A0A8J3HTN9_9CHLR</name>
<comment type="caution">
    <text evidence="3">The sequence shown here is derived from an EMBL/GenBank/DDBJ whole genome shotgun (WGS) entry which is preliminary data.</text>
</comment>
<feature type="region of interest" description="Disordered" evidence="1">
    <location>
        <begin position="132"/>
        <end position="152"/>
    </location>
</feature>
<evidence type="ECO:0000256" key="2">
    <source>
        <dbReference type="SAM" id="Phobius"/>
    </source>
</evidence>
<evidence type="ECO:0000256" key="1">
    <source>
        <dbReference type="SAM" id="MobiDB-lite"/>
    </source>
</evidence>
<evidence type="ECO:0000313" key="3">
    <source>
        <dbReference type="EMBL" id="GHO43514.1"/>
    </source>
</evidence>
<proteinExistence type="predicted"/>
<feature type="transmembrane region" description="Helical" evidence="2">
    <location>
        <begin position="29"/>
        <end position="49"/>
    </location>
</feature>
<evidence type="ECO:0000313" key="4">
    <source>
        <dbReference type="Proteomes" id="UP000612362"/>
    </source>
</evidence>
<feature type="transmembrane region" description="Helical" evidence="2">
    <location>
        <begin position="103"/>
        <end position="120"/>
    </location>
</feature>
<dbReference type="AlphaFoldDB" id="A0A8J3HTN9"/>
<dbReference type="Proteomes" id="UP000612362">
    <property type="component" value="Unassembled WGS sequence"/>
</dbReference>
<feature type="transmembrane region" description="Helical" evidence="2">
    <location>
        <begin position="61"/>
        <end position="83"/>
    </location>
</feature>
<accession>A0A8J3HTN9</accession>
<sequence>MNSLITYAPLTPMTGTVLAAISPRQATVITIVLWISAFLCILNVVLALIYRGRAKREVLSYYAICALEVVIFVFALLLILGVISQVPFHLPPGLPVDRIDIGAALAFGVGLFPAAFWHRVNLSDLPKKLSEDSKTMKRGKGNVSDAPGKWMN</sequence>
<dbReference type="EMBL" id="BNJF01000001">
    <property type="protein sequence ID" value="GHO43514.1"/>
    <property type="molecule type" value="Genomic_DNA"/>
</dbReference>
<gene>
    <name evidence="3" type="ORF">KSX_16770</name>
</gene>
<keyword evidence="4" id="KW-1185">Reference proteome</keyword>
<keyword evidence="2" id="KW-1133">Transmembrane helix</keyword>
<dbReference type="RefSeq" id="WP_220192984.1">
    <property type="nucleotide sequence ID" value="NZ_BNJF01000001.1"/>
</dbReference>
<reference evidence="3" key="1">
    <citation type="submission" date="2020-10" db="EMBL/GenBank/DDBJ databases">
        <title>Taxonomic study of unclassified bacteria belonging to the class Ktedonobacteria.</title>
        <authorList>
            <person name="Yabe S."/>
            <person name="Wang C.M."/>
            <person name="Zheng Y."/>
            <person name="Sakai Y."/>
            <person name="Cavaletti L."/>
            <person name="Monciardini P."/>
            <person name="Donadio S."/>
        </authorList>
    </citation>
    <scope>NUCLEOTIDE SEQUENCE</scope>
    <source>
        <strain evidence="3">SOSP1-1</strain>
    </source>
</reference>
<keyword evidence="2" id="KW-0472">Membrane</keyword>
<keyword evidence="2" id="KW-0812">Transmembrane</keyword>
<protein>
    <submittedName>
        <fullName evidence="3">Uncharacterized protein</fullName>
    </submittedName>
</protein>